<dbReference type="AlphaFoldDB" id="A0A8J1UUY3"/>
<sequence length="247" mass="27434">MALALETTMAVITLMTLLSAQVNSAPVVGTAPTWQNPCGDGSSIGDATPAVWASVTSGDGTHSTHYKEVSDSAIRAKRSIEDIQNLLVLKGRITTSKIEQIKTLKLSHMPTSEALSKAKETAHNEDSLRRARKELAEVSVFLKHMIEEEEDVFIGQTSASLLNEMKEFEQKYFYGGVFCNVHHTMIATGVNHDFNFNHEGRIRDSIIDLLGNEAQRNVAYYIILRDMGNLFDFQKLEFLELAKKNAS</sequence>
<proteinExistence type="predicted"/>
<dbReference type="OrthoDB" id="6131027at2759"/>
<evidence type="ECO:0000313" key="2">
    <source>
        <dbReference type="Proteomes" id="UP000749559"/>
    </source>
</evidence>
<comment type="caution">
    <text evidence="1">The sequence shown here is derived from an EMBL/GenBank/DDBJ whole genome shotgun (WGS) entry which is preliminary data.</text>
</comment>
<keyword evidence="2" id="KW-1185">Reference proteome</keyword>
<evidence type="ECO:0000313" key="1">
    <source>
        <dbReference type="EMBL" id="CAH1778965.1"/>
    </source>
</evidence>
<dbReference type="Proteomes" id="UP000749559">
    <property type="component" value="Unassembled WGS sequence"/>
</dbReference>
<gene>
    <name evidence="1" type="ORF">OFUS_LOCUS5820</name>
</gene>
<organism evidence="1 2">
    <name type="scientific">Owenia fusiformis</name>
    <name type="common">Polychaete worm</name>
    <dbReference type="NCBI Taxonomy" id="6347"/>
    <lineage>
        <taxon>Eukaryota</taxon>
        <taxon>Metazoa</taxon>
        <taxon>Spiralia</taxon>
        <taxon>Lophotrochozoa</taxon>
        <taxon>Annelida</taxon>
        <taxon>Polychaeta</taxon>
        <taxon>Sedentaria</taxon>
        <taxon>Canalipalpata</taxon>
        <taxon>Sabellida</taxon>
        <taxon>Oweniida</taxon>
        <taxon>Oweniidae</taxon>
        <taxon>Owenia</taxon>
    </lineage>
</organism>
<dbReference type="EMBL" id="CAIIXF020000003">
    <property type="protein sequence ID" value="CAH1778965.1"/>
    <property type="molecule type" value="Genomic_DNA"/>
</dbReference>
<name>A0A8J1UUY3_OWEFU</name>
<protein>
    <submittedName>
        <fullName evidence="1">Uncharacterized protein</fullName>
    </submittedName>
</protein>
<reference evidence="1" key="1">
    <citation type="submission" date="2022-03" db="EMBL/GenBank/DDBJ databases">
        <authorList>
            <person name="Martin C."/>
        </authorList>
    </citation>
    <scope>NUCLEOTIDE SEQUENCE</scope>
</reference>
<accession>A0A8J1UUY3</accession>